<reference evidence="1" key="1">
    <citation type="submission" date="2019-06" db="EMBL/GenBank/DDBJ databases">
        <authorList>
            <person name="Zheng W."/>
        </authorList>
    </citation>
    <scope>NUCLEOTIDE SEQUENCE</scope>
    <source>
        <strain evidence="1">QDHG01</strain>
    </source>
</reference>
<keyword evidence="2" id="KW-1185">Reference proteome</keyword>
<evidence type="ECO:0000313" key="2">
    <source>
        <dbReference type="Proteomes" id="UP000785679"/>
    </source>
</evidence>
<evidence type="ECO:0000313" key="1">
    <source>
        <dbReference type="EMBL" id="TNV73340.1"/>
    </source>
</evidence>
<gene>
    <name evidence="1" type="ORF">FGO68_gene16461</name>
</gene>
<protein>
    <submittedName>
        <fullName evidence="1">Uncharacterized protein</fullName>
    </submittedName>
</protein>
<name>A0A8J8SWL0_HALGN</name>
<proteinExistence type="predicted"/>
<dbReference type="EMBL" id="RRYP01019156">
    <property type="protein sequence ID" value="TNV73340.1"/>
    <property type="molecule type" value="Genomic_DNA"/>
</dbReference>
<sequence>MVKCNRWIDMKHMEETNNFQWLLTPRLKDNFKLALNVSQSELVAHKVLSCLSENKVTIEKLRFSFERKGFPFRLPRSDQIESDLRNIVIALKPLDIISLKFTNNMNKMSIYQVYDLDILTETTAEQYEVDSLSIQAPNISNFLLFIHPRKVLQLQTVSVGDLPKVFKLIQDNQQKLAHLESIIILVHSQSGQIENREIQCQFNSIPLEIKKILTLKLRNIFPGQLEQKQLSDARQVIITSYKLVQNHIYNIQKNLQAFNGIKKLTLDLANVIHVEMAANNLEQSLTSDLLNSLTSLTLMNVSQDSFLLIRVLLHYATNLAFLKLDQNLNDFQKVKPISFKTIEKAMLKRIVFNQISTKVFEQYLILLLEASPLLEYLEFNSSQVRYGCSFFKFIPSIKTLRSIKLSDIISLSDSCSYFLSNWTGAKSLTLLNSSQFLNAFIQNDNTLEEITVSYDISSQSALKHIFFSEYSSFINLKRITFVQSDAANLPSVSELLTFFKCTSRVVVFTITGGGSNNVFHNPRDKMKWYTKEEHQEIVRGIRGIGKEGKIVLNVPIQ</sequence>
<comment type="caution">
    <text evidence="1">The sequence shown here is derived from an EMBL/GenBank/DDBJ whole genome shotgun (WGS) entry which is preliminary data.</text>
</comment>
<dbReference type="Proteomes" id="UP000785679">
    <property type="component" value="Unassembled WGS sequence"/>
</dbReference>
<organism evidence="1 2">
    <name type="scientific">Halteria grandinella</name>
    <dbReference type="NCBI Taxonomy" id="5974"/>
    <lineage>
        <taxon>Eukaryota</taxon>
        <taxon>Sar</taxon>
        <taxon>Alveolata</taxon>
        <taxon>Ciliophora</taxon>
        <taxon>Intramacronucleata</taxon>
        <taxon>Spirotrichea</taxon>
        <taxon>Stichotrichia</taxon>
        <taxon>Sporadotrichida</taxon>
        <taxon>Halteriidae</taxon>
        <taxon>Halteria</taxon>
    </lineage>
</organism>
<accession>A0A8J8SWL0</accession>
<dbReference type="AlphaFoldDB" id="A0A8J8SWL0"/>